<evidence type="ECO:0000313" key="16">
    <source>
        <dbReference type="EnsemblMetazoa" id="G26578.1:cds"/>
    </source>
</evidence>
<dbReference type="EnsemblMetazoa" id="G26578.1">
    <property type="protein sequence ID" value="G26578.1:cds"/>
    <property type="gene ID" value="G26578"/>
</dbReference>
<feature type="transmembrane region" description="Helical" evidence="14">
    <location>
        <begin position="1248"/>
        <end position="1268"/>
    </location>
</feature>
<feature type="region of interest" description="Disordered" evidence="13">
    <location>
        <begin position="1"/>
        <end position="67"/>
    </location>
</feature>
<keyword evidence="7 14" id="KW-1133">Transmembrane helix</keyword>
<feature type="transmembrane region" description="Helical" evidence="14">
    <location>
        <begin position="946"/>
        <end position="968"/>
    </location>
</feature>
<keyword evidence="6 14" id="KW-0812">Transmembrane</keyword>
<feature type="region of interest" description="Disordered" evidence="13">
    <location>
        <begin position="1054"/>
        <end position="1153"/>
    </location>
</feature>
<reference evidence="16" key="1">
    <citation type="submission" date="2022-08" db="UniProtKB">
        <authorList>
            <consortium name="EnsemblMetazoa"/>
        </authorList>
    </citation>
    <scope>IDENTIFICATION</scope>
    <source>
        <strain evidence="16">05x7-T-G4-1.051#20</strain>
    </source>
</reference>
<feature type="compositionally biased region" description="Acidic residues" evidence="13">
    <location>
        <begin position="1054"/>
        <end position="1063"/>
    </location>
</feature>
<dbReference type="InterPro" id="IPR055120">
    <property type="entry name" value="Chs-1/2_IV_N"/>
</dbReference>
<keyword evidence="8" id="KW-0175">Coiled coil</keyword>
<evidence type="ECO:0000256" key="3">
    <source>
        <dbReference type="ARBA" id="ARBA00022475"/>
    </source>
</evidence>
<protein>
    <recommendedName>
        <fullName evidence="2">chitin synthase</fullName>
        <ecNumber evidence="2">2.4.1.16</ecNumber>
    </recommendedName>
</protein>
<keyword evidence="3" id="KW-1003">Cell membrane</keyword>
<accession>A0A8W8L9S5</accession>
<comment type="catalytic activity">
    <reaction evidence="12">
        <text>[(1-&gt;4)-N-acetyl-beta-D-glucosaminyl](n) + UDP-N-acetyl-alpha-D-glucosamine = [(1-&gt;4)-N-acetyl-beta-D-glucosaminyl](n+1) + UDP + H(+)</text>
        <dbReference type="Rhea" id="RHEA:16637"/>
        <dbReference type="Rhea" id="RHEA-COMP:9593"/>
        <dbReference type="Rhea" id="RHEA-COMP:9595"/>
        <dbReference type="ChEBI" id="CHEBI:15378"/>
        <dbReference type="ChEBI" id="CHEBI:17029"/>
        <dbReference type="ChEBI" id="CHEBI:57705"/>
        <dbReference type="ChEBI" id="CHEBI:58223"/>
        <dbReference type="EC" id="2.4.1.16"/>
    </reaction>
</comment>
<feature type="compositionally biased region" description="Basic and acidic residues" evidence="13">
    <location>
        <begin position="1117"/>
        <end position="1128"/>
    </location>
</feature>
<keyword evidence="9 14" id="KW-0472">Membrane</keyword>
<evidence type="ECO:0000259" key="15">
    <source>
        <dbReference type="Pfam" id="PF23000"/>
    </source>
</evidence>
<evidence type="ECO:0000256" key="5">
    <source>
        <dbReference type="ARBA" id="ARBA00022679"/>
    </source>
</evidence>
<evidence type="ECO:0000313" key="17">
    <source>
        <dbReference type="Proteomes" id="UP000005408"/>
    </source>
</evidence>
<dbReference type="FunFam" id="3.90.550.10:FF:000139">
    <property type="entry name" value="Chitin synthase 8"/>
    <property type="match status" value="1"/>
</dbReference>
<sequence length="1414" mass="162493">METAGESETKETLEPVRDNMQRHLSPLHTTPKSKEKKKKDDIKKKSTKGDNKKKENEDEDWDIAGERPQINSDGAEEIWDFLTKISVALISLCLFFIVLISTGLTRVIIHLMIWKLNPPNPSSAVQLNKLGGLLELVEERYFITNCSSECDSGYVRRNDLPSSWKCFTTTNSTSCKLLQETPTVNVWWIWGLIIIILVPDLYSLILGFWRICFKETDELSKGMLVISIVVETLHSTGLCLLVFFVLPAFDPISASSLLYLVVFVPLFLSVISEFKFSQMTKTYYKISPQAGSVSQANNNPEEKERNGKQSKRDFFFYKLTQIIGLPYLIFTTRSIDEPLKVAEAISFLGTAKIKTLTGEVVLESQGLLATPLVFIPIMKFPLFWTIQECSIVQPLWELKFNDFGEIWQVFLVGILGFFSCVLLTLYTWTNKGSKLLKCDRLFRKPPYCGLFLDLSLLLTRCKDTTEQMEEEIDQETGLRILQKKSKDYCLPFVYFCATMWHETETEMTQLFKSIFRVDYEQYLQREHQREIQQHRKGYINDDVYEFEVHIFFDDAFKPRTNKNGKPVKGIRVNEYVKTLEKVIPSTAKSEYRGFELEEVKKFETPYGARFEWTLLTDQKLIIHLKDKTKIRNRKRWSQVMYLYYLLTFKMNEVREEVKNNNQKLGDSMEKFTSNTFILALDGDVDFKPEAVTLLLDRMKKNPLVGAACGRIHPIGAGPMVWYQKFEYAISHWLQKATEHVFGCVLCSPGCFSLFRGSALLDDNVMKTYTRKPTEAKHYVQYDQGEDRWLCTLLLKQKYRVDYCAASDALTFAPEGFYEFYKQRRRWAPSTMANILDLLMDGDNVRKNNQNISRPYIFYHICLFISSILTPGTIFLLILGAIITAFPSIEPWAALLFNGLPLAIFIISIFLAKEDTQLLLAAIFSTIYSLVMLVVLIGLLKEGIESQFCSVTTVFFCFVAGVFILAAIMHPKEFPCILHGLLYFLAVPSMSMLLIFYSVGNMHNVNWGTRESKVDNNDGSSAKMIQRQFLGQSCSIGDWCRCILCVTVKKDDPVISDDSETDEDEHPKDEETKDEQPKDVKPKNEPCDENETKNSKTIEECENKDTKKEKKETKAKKDKADIRDEETKSPEGVAKKKSKDKSNPTEKKDKKKPGIFAKCEPITDKEQHFWTRFIKKYLKPEKQLSEIKREELQSELIDLRNKVFFFYFITNAIFVTIVYVLTQVNARESTLSIPLPCNVGDKQGTIEPISIAFTLVFGILLFIQFFGMLMHRISTISHIIATTKIFGSKLDTKKPIVKIEKPSAFQNDDVTPDKNDEKERTAKQRWKAVKCGIGLQKLSSELRKRDTKTLVDLKTTIRQKLKTIHENTEEVDKIASFYSDEPVSITSVRNPIHRPKPVKNNEEVSSSDTPGPSSS</sequence>
<dbReference type="PANTHER" id="PTHR22914">
    <property type="entry name" value="CHITIN SYNTHASE"/>
    <property type="match status" value="1"/>
</dbReference>
<evidence type="ECO:0000256" key="6">
    <source>
        <dbReference type="ARBA" id="ARBA00022692"/>
    </source>
</evidence>
<feature type="transmembrane region" description="Helical" evidence="14">
    <location>
        <begin position="980"/>
        <end position="999"/>
    </location>
</feature>
<evidence type="ECO:0000256" key="11">
    <source>
        <dbReference type="ARBA" id="ARBA00046329"/>
    </source>
</evidence>
<evidence type="ECO:0000256" key="8">
    <source>
        <dbReference type="ARBA" id="ARBA00023054"/>
    </source>
</evidence>
<dbReference type="CDD" id="cd04190">
    <property type="entry name" value="Chitin_synth_C"/>
    <property type="match status" value="1"/>
</dbReference>
<feature type="transmembrane region" description="Helical" evidence="14">
    <location>
        <begin position="406"/>
        <end position="428"/>
    </location>
</feature>
<evidence type="ECO:0000256" key="1">
    <source>
        <dbReference type="ARBA" id="ARBA00004651"/>
    </source>
</evidence>
<keyword evidence="5" id="KW-0808">Transferase</keyword>
<feature type="transmembrane region" description="Helical" evidence="14">
    <location>
        <begin position="223"/>
        <end position="246"/>
    </location>
</feature>
<dbReference type="PANTHER" id="PTHR22914:SF42">
    <property type="entry name" value="CHITIN SYNTHASE"/>
    <property type="match status" value="1"/>
</dbReference>
<feature type="region of interest" description="Disordered" evidence="13">
    <location>
        <begin position="1385"/>
        <end position="1414"/>
    </location>
</feature>
<dbReference type="InterPro" id="IPR029044">
    <property type="entry name" value="Nucleotide-diphossugar_trans"/>
</dbReference>
<keyword evidence="17" id="KW-1185">Reference proteome</keyword>
<dbReference type="GO" id="GO:0004100">
    <property type="term" value="F:chitin synthase activity"/>
    <property type="evidence" value="ECO:0007669"/>
    <property type="project" value="UniProtKB-EC"/>
</dbReference>
<feature type="transmembrane region" description="Helical" evidence="14">
    <location>
        <begin position="855"/>
        <end position="879"/>
    </location>
</feature>
<feature type="compositionally biased region" description="Basic and acidic residues" evidence="13">
    <location>
        <begin position="1064"/>
        <end position="1111"/>
    </location>
</feature>
<dbReference type="Pfam" id="PF03142">
    <property type="entry name" value="Chitin_synth_2"/>
    <property type="match status" value="1"/>
</dbReference>
<feature type="transmembrane region" description="Helical" evidence="14">
    <location>
        <begin position="252"/>
        <end position="271"/>
    </location>
</feature>
<feature type="transmembrane region" description="Helical" evidence="14">
    <location>
        <begin position="314"/>
        <end position="330"/>
    </location>
</feature>
<evidence type="ECO:0000256" key="13">
    <source>
        <dbReference type="SAM" id="MobiDB-lite"/>
    </source>
</evidence>
<name>A0A8W8L9S5_MAGGI</name>
<feature type="transmembrane region" description="Helical" evidence="14">
    <location>
        <begin position="891"/>
        <end position="911"/>
    </location>
</feature>
<keyword evidence="4" id="KW-0328">Glycosyltransferase</keyword>
<dbReference type="GO" id="GO:0006031">
    <property type="term" value="P:chitin biosynthetic process"/>
    <property type="evidence" value="ECO:0007669"/>
    <property type="project" value="TreeGrafter"/>
</dbReference>
<proteinExistence type="inferred from homology"/>
<evidence type="ECO:0000256" key="14">
    <source>
        <dbReference type="SAM" id="Phobius"/>
    </source>
</evidence>
<dbReference type="Proteomes" id="UP000005408">
    <property type="component" value="Unassembled WGS sequence"/>
</dbReference>
<feature type="transmembrane region" description="Helical" evidence="14">
    <location>
        <begin position="1202"/>
        <end position="1221"/>
    </location>
</feature>
<evidence type="ECO:0000256" key="7">
    <source>
        <dbReference type="ARBA" id="ARBA00022989"/>
    </source>
</evidence>
<dbReference type="GO" id="GO:0005886">
    <property type="term" value="C:plasma membrane"/>
    <property type="evidence" value="ECO:0007669"/>
    <property type="project" value="UniProtKB-SubCell"/>
</dbReference>
<feature type="compositionally biased region" description="Low complexity" evidence="13">
    <location>
        <begin position="1405"/>
        <end position="1414"/>
    </location>
</feature>
<dbReference type="SUPFAM" id="SSF53448">
    <property type="entry name" value="Nucleotide-diphospho-sugar transferases"/>
    <property type="match status" value="1"/>
</dbReference>
<evidence type="ECO:0000256" key="9">
    <source>
        <dbReference type="ARBA" id="ARBA00023136"/>
    </source>
</evidence>
<comment type="subcellular location">
    <subcellularLocation>
        <location evidence="1">Cell membrane</location>
        <topology evidence="1">Multi-pass membrane protein</topology>
    </subcellularLocation>
</comment>
<dbReference type="Pfam" id="PF23000">
    <property type="entry name" value="ChitinSynthase_IV_N"/>
    <property type="match status" value="1"/>
</dbReference>
<feature type="transmembrane region" description="Helical" evidence="14">
    <location>
        <begin position="917"/>
        <end position="939"/>
    </location>
</feature>
<evidence type="ECO:0000256" key="2">
    <source>
        <dbReference type="ARBA" id="ARBA00012543"/>
    </source>
</evidence>
<feature type="compositionally biased region" description="Basic and acidic residues" evidence="13">
    <location>
        <begin position="7"/>
        <end position="21"/>
    </location>
</feature>
<feature type="transmembrane region" description="Helical" evidence="14">
    <location>
        <begin position="87"/>
        <end position="113"/>
    </location>
</feature>
<evidence type="ECO:0000256" key="4">
    <source>
        <dbReference type="ARBA" id="ARBA00022676"/>
    </source>
</evidence>
<feature type="compositionally biased region" description="Basic and acidic residues" evidence="13">
    <location>
        <begin position="38"/>
        <end position="56"/>
    </location>
</feature>
<evidence type="ECO:0000256" key="12">
    <source>
        <dbReference type="ARBA" id="ARBA00048014"/>
    </source>
</evidence>
<feature type="domain" description="Chitin synthase chs-1/2 N-terminal putative transporter" evidence="15">
    <location>
        <begin position="178"/>
        <end position="279"/>
    </location>
</feature>
<comment type="similarity">
    <text evidence="11">Belongs to the chitin synthase family. Class IV subfamily.</text>
</comment>
<evidence type="ECO:0000256" key="10">
    <source>
        <dbReference type="ARBA" id="ARBA00023180"/>
    </source>
</evidence>
<organism evidence="16 17">
    <name type="scientific">Magallana gigas</name>
    <name type="common">Pacific oyster</name>
    <name type="synonym">Crassostrea gigas</name>
    <dbReference type="NCBI Taxonomy" id="29159"/>
    <lineage>
        <taxon>Eukaryota</taxon>
        <taxon>Metazoa</taxon>
        <taxon>Spiralia</taxon>
        <taxon>Lophotrochozoa</taxon>
        <taxon>Mollusca</taxon>
        <taxon>Bivalvia</taxon>
        <taxon>Autobranchia</taxon>
        <taxon>Pteriomorphia</taxon>
        <taxon>Ostreida</taxon>
        <taxon>Ostreoidea</taxon>
        <taxon>Ostreidae</taxon>
        <taxon>Magallana</taxon>
    </lineage>
</organism>
<keyword evidence="10" id="KW-0325">Glycoprotein</keyword>
<dbReference type="InterPro" id="IPR004835">
    <property type="entry name" value="Chitin_synth"/>
</dbReference>
<dbReference type="EC" id="2.4.1.16" evidence="2"/>
<feature type="transmembrane region" description="Helical" evidence="14">
    <location>
        <begin position="187"/>
        <end position="211"/>
    </location>
</feature>